<keyword evidence="1" id="KW-0732">Signal</keyword>
<evidence type="ECO:0000313" key="2">
    <source>
        <dbReference type="EMBL" id="PRW20590.1"/>
    </source>
</evidence>
<proteinExistence type="predicted"/>
<dbReference type="EMBL" id="LHPG02000023">
    <property type="protein sequence ID" value="PRW20590.1"/>
    <property type="molecule type" value="Genomic_DNA"/>
</dbReference>
<evidence type="ECO:0000313" key="3">
    <source>
        <dbReference type="Proteomes" id="UP000239899"/>
    </source>
</evidence>
<evidence type="ECO:0000256" key="1">
    <source>
        <dbReference type="SAM" id="SignalP"/>
    </source>
</evidence>
<sequence>MQQLFTRHPLLLRRLRRLLQLALPTAVAADTARSCFVTYQLAQQRFQEWEAEDNEETHREVRHLLERVVRRCAKADPDFWPAAVTTAALGSDSSSAATSGAAAAGDIWALLGLDGSIAAEEAATSAQPLQQQAAGAASSPAVASSSDAAAAHFADEETAQLLRFQALADERAQQEAGALRLAALPAAATQQAQRGAQIVVVTLNEALAHVASNVASLELPWSTLMAPPPGVVHVTMSDVVHILGSTRPARVARTGKSRLQARILAAADATRDSLRASGLPWPQMQLSRKSALRCAVDWRGMHWPAAQPEPLERDLACC</sequence>
<organism evidence="2 3">
    <name type="scientific">Chlorella sorokiniana</name>
    <name type="common">Freshwater green alga</name>
    <dbReference type="NCBI Taxonomy" id="3076"/>
    <lineage>
        <taxon>Eukaryota</taxon>
        <taxon>Viridiplantae</taxon>
        <taxon>Chlorophyta</taxon>
        <taxon>core chlorophytes</taxon>
        <taxon>Trebouxiophyceae</taxon>
        <taxon>Chlorellales</taxon>
        <taxon>Chlorellaceae</taxon>
        <taxon>Chlorella clade</taxon>
        <taxon>Chlorella</taxon>
    </lineage>
</organism>
<gene>
    <name evidence="2" type="ORF">C2E21_8886</name>
</gene>
<dbReference type="OrthoDB" id="513277at2759"/>
<name>A0A2P6TD71_CHLSO</name>
<dbReference type="AlphaFoldDB" id="A0A2P6TD71"/>
<reference evidence="2 3" key="1">
    <citation type="journal article" date="2018" name="Plant J.">
        <title>Genome sequences of Chlorella sorokiniana UTEX 1602 and Micractinium conductrix SAG 241.80: implications to maltose excretion by a green alga.</title>
        <authorList>
            <person name="Arriola M.B."/>
            <person name="Velmurugan N."/>
            <person name="Zhang Y."/>
            <person name="Plunkett M.H."/>
            <person name="Hondzo H."/>
            <person name="Barney B.M."/>
        </authorList>
    </citation>
    <scope>NUCLEOTIDE SEQUENCE [LARGE SCALE GENOMIC DNA]</scope>
    <source>
        <strain evidence="3">UTEX 1602</strain>
    </source>
</reference>
<dbReference type="Proteomes" id="UP000239899">
    <property type="component" value="Unassembled WGS sequence"/>
</dbReference>
<protein>
    <submittedName>
        <fullName evidence="2">Uncharacterized protein</fullName>
    </submittedName>
</protein>
<accession>A0A2P6TD71</accession>
<feature type="signal peptide" evidence="1">
    <location>
        <begin position="1"/>
        <end position="29"/>
    </location>
</feature>
<keyword evidence="3" id="KW-1185">Reference proteome</keyword>
<feature type="chain" id="PRO_5015110253" evidence="1">
    <location>
        <begin position="30"/>
        <end position="318"/>
    </location>
</feature>
<comment type="caution">
    <text evidence="2">The sequence shown here is derived from an EMBL/GenBank/DDBJ whole genome shotgun (WGS) entry which is preliminary data.</text>
</comment>